<dbReference type="Proteomes" id="UP001175211">
    <property type="component" value="Unassembled WGS sequence"/>
</dbReference>
<gene>
    <name evidence="1" type="ORF">EV420DRAFT_1637836</name>
</gene>
<name>A0AA39NEP7_ARMTA</name>
<reference evidence="1" key="1">
    <citation type="submission" date="2023-06" db="EMBL/GenBank/DDBJ databases">
        <authorList>
            <consortium name="Lawrence Berkeley National Laboratory"/>
            <person name="Ahrendt S."/>
            <person name="Sahu N."/>
            <person name="Indic B."/>
            <person name="Wong-Bajracharya J."/>
            <person name="Merenyi Z."/>
            <person name="Ke H.-M."/>
            <person name="Monk M."/>
            <person name="Kocsube S."/>
            <person name="Drula E."/>
            <person name="Lipzen A."/>
            <person name="Balint B."/>
            <person name="Henrissat B."/>
            <person name="Andreopoulos B."/>
            <person name="Martin F.M."/>
            <person name="Harder C.B."/>
            <person name="Rigling D."/>
            <person name="Ford K.L."/>
            <person name="Foster G.D."/>
            <person name="Pangilinan J."/>
            <person name="Papanicolaou A."/>
            <person name="Barry K."/>
            <person name="LaButti K."/>
            <person name="Viragh M."/>
            <person name="Koriabine M."/>
            <person name="Yan M."/>
            <person name="Riley R."/>
            <person name="Champramary S."/>
            <person name="Plett K.L."/>
            <person name="Tsai I.J."/>
            <person name="Slot J."/>
            <person name="Sipos G."/>
            <person name="Plett J."/>
            <person name="Nagy L.G."/>
            <person name="Grigoriev I.V."/>
        </authorList>
    </citation>
    <scope>NUCLEOTIDE SEQUENCE</scope>
    <source>
        <strain evidence="1">CCBAS 213</strain>
    </source>
</reference>
<accession>A0AA39NEP7</accession>
<dbReference type="GeneID" id="85360312"/>
<organism evidence="1 2">
    <name type="scientific">Armillaria tabescens</name>
    <name type="common">Ringless honey mushroom</name>
    <name type="synonym">Agaricus tabescens</name>
    <dbReference type="NCBI Taxonomy" id="1929756"/>
    <lineage>
        <taxon>Eukaryota</taxon>
        <taxon>Fungi</taxon>
        <taxon>Dikarya</taxon>
        <taxon>Basidiomycota</taxon>
        <taxon>Agaricomycotina</taxon>
        <taxon>Agaricomycetes</taxon>
        <taxon>Agaricomycetidae</taxon>
        <taxon>Agaricales</taxon>
        <taxon>Marasmiineae</taxon>
        <taxon>Physalacriaceae</taxon>
        <taxon>Desarmillaria</taxon>
    </lineage>
</organism>
<comment type="caution">
    <text evidence="1">The sequence shown here is derived from an EMBL/GenBank/DDBJ whole genome shotgun (WGS) entry which is preliminary data.</text>
</comment>
<evidence type="ECO:0000313" key="1">
    <source>
        <dbReference type="EMBL" id="KAK0464272.1"/>
    </source>
</evidence>
<sequence length="185" mass="21249">MKNMAQLDTRSSRISLLAFLADVIPDYLDAIKRNDLLGWWPRFLAVLHEQFDAADILRLLGKDSGSDLHTVLESWFDCRGGKLEKEASSCDIVHMGMTRPFMSHPGFNSQDVVDIVDNDSCIYLGRRHRIFNINEEPIAAQHAGPRCVRWKDEEECIYLGTRHQVFDVDAEPIPRRCRAGRRSHK</sequence>
<protein>
    <submittedName>
        <fullName evidence="1">Uncharacterized protein</fullName>
    </submittedName>
</protein>
<dbReference type="EMBL" id="JAUEPS010000006">
    <property type="protein sequence ID" value="KAK0464272.1"/>
    <property type="molecule type" value="Genomic_DNA"/>
</dbReference>
<dbReference type="AlphaFoldDB" id="A0AA39NEP7"/>
<proteinExistence type="predicted"/>
<evidence type="ECO:0000313" key="2">
    <source>
        <dbReference type="Proteomes" id="UP001175211"/>
    </source>
</evidence>
<dbReference type="RefSeq" id="XP_060335393.1">
    <property type="nucleotide sequence ID" value="XM_060476764.1"/>
</dbReference>
<keyword evidence="2" id="KW-1185">Reference proteome</keyword>